<proteinExistence type="predicted"/>
<evidence type="ECO:0000313" key="8">
    <source>
        <dbReference type="Proteomes" id="UP000462055"/>
    </source>
</evidence>
<dbReference type="SUPFAM" id="SSF54909">
    <property type="entry name" value="Dimeric alpha+beta barrel"/>
    <property type="match status" value="1"/>
</dbReference>
<dbReference type="GO" id="GO:0020037">
    <property type="term" value="F:heme binding"/>
    <property type="evidence" value="ECO:0007669"/>
    <property type="project" value="InterPro"/>
</dbReference>
<keyword evidence="3 5" id="KW-0479">Metal-binding</keyword>
<dbReference type="InterPro" id="IPR012292">
    <property type="entry name" value="Globin/Proto"/>
</dbReference>
<keyword evidence="4 5" id="KW-0408">Iron</keyword>
<evidence type="ECO:0000256" key="3">
    <source>
        <dbReference type="ARBA" id="ARBA00022723"/>
    </source>
</evidence>
<sequence>MIVEYIRYRIDQADAEEFEAAYARAAVPLAAAPQCVDYELSRCVDEPECYILRICWTSADDHSKGFRSGEHFPAFFAEIEPYVRRIEEMRHYERTPVRGAGSSVPTMYDWAGGADALQRLTEVFYTTVLKDDLLRPLFEHMAPDHPKWVAIWLGEVFRGPERYSRERGGYHHMVRQHLGKAITEAQRRRWVSLLMDAADEVGLPADPEFRAAFASYIEWGTRIALSNSQPGATPPLEAPMPHWGWGVAPPYTPAT</sequence>
<keyword evidence="8" id="KW-1185">Reference proteome</keyword>
<dbReference type="Proteomes" id="UP000462055">
    <property type="component" value="Unassembled WGS sequence"/>
</dbReference>
<keyword evidence="7" id="KW-0503">Monooxygenase</keyword>
<gene>
    <name evidence="7" type="ORF">F8568_002245</name>
</gene>
<dbReference type="RefSeq" id="WP_151590827.1">
    <property type="nucleotide sequence ID" value="NZ_WBMS02000002.1"/>
</dbReference>
<dbReference type="SUPFAM" id="SSF46458">
    <property type="entry name" value="Globin-like"/>
    <property type="match status" value="1"/>
</dbReference>
<dbReference type="Gene3D" id="1.10.490.10">
    <property type="entry name" value="Globins"/>
    <property type="match status" value="1"/>
</dbReference>
<dbReference type="Pfam" id="PF01152">
    <property type="entry name" value="Bac_globin"/>
    <property type="match status" value="1"/>
</dbReference>
<evidence type="ECO:0000256" key="4">
    <source>
        <dbReference type="ARBA" id="ARBA00023004"/>
    </source>
</evidence>
<dbReference type="CDD" id="cd14775">
    <property type="entry name" value="TrHb2_O-like"/>
    <property type="match status" value="1"/>
</dbReference>
<keyword evidence="1" id="KW-0813">Transport</keyword>
<dbReference type="GO" id="GO:0046872">
    <property type="term" value="F:metal ion binding"/>
    <property type="evidence" value="ECO:0007669"/>
    <property type="project" value="UniProtKB-KW"/>
</dbReference>
<keyword evidence="2 5" id="KW-0349">Heme</keyword>
<name>A0A6I4MAS9_9ACTN</name>
<accession>A0A6I4MAS9</accession>
<feature type="domain" description="ABM" evidence="6">
    <location>
        <begin position="2"/>
        <end position="92"/>
    </location>
</feature>
<keyword evidence="7" id="KW-0560">Oxidoreductase</keyword>
<dbReference type="GO" id="GO:0004497">
    <property type="term" value="F:monooxygenase activity"/>
    <property type="evidence" value="ECO:0007669"/>
    <property type="project" value="UniProtKB-KW"/>
</dbReference>
<evidence type="ECO:0000256" key="2">
    <source>
        <dbReference type="ARBA" id="ARBA00022617"/>
    </source>
</evidence>
<evidence type="ECO:0000256" key="5">
    <source>
        <dbReference type="PIRSR" id="PIRSR601486-1"/>
    </source>
</evidence>
<dbReference type="InterPro" id="IPR009050">
    <property type="entry name" value="Globin-like_sf"/>
</dbReference>
<dbReference type="AlphaFoldDB" id="A0A6I4MAS9"/>
<dbReference type="Pfam" id="PF03992">
    <property type="entry name" value="ABM"/>
    <property type="match status" value="1"/>
</dbReference>
<evidence type="ECO:0000256" key="1">
    <source>
        <dbReference type="ARBA" id="ARBA00022448"/>
    </source>
</evidence>
<dbReference type="InterPro" id="IPR007138">
    <property type="entry name" value="ABM_dom"/>
</dbReference>
<dbReference type="PROSITE" id="PS51725">
    <property type="entry name" value="ABM"/>
    <property type="match status" value="1"/>
</dbReference>
<dbReference type="Gene3D" id="3.30.70.100">
    <property type="match status" value="1"/>
</dbReference>
<dbReference type="EMBL" id="WBMS02000002">
    <property type="protein sequence ID" value="MVZ99225.1"/>
    <property type="molecule type" value="Genomic_DNA"/>
</dbReference>
<reference evidence="7" key="1">
    <citation type="submission" date="2019-12" db="EMBL/GenBank/DDBJ databases">
        <title>Actinomadura physcomitrii sp. nov., a novel actinomycete isolated from moss [Physcomitrium sphaericum (Ludw) Fuernr].</title>
        <authorList>
            <person name="Zhuang X."/>
        </authorList>
    </citation>
    <scope>NUCLEOTIDE SEQUENCE [LARGE SCALE GENOMIC DNA]</scope>
    <source>
        <strain evidence="7">LD22</strain>
    </source>
</reference>
<organism evidence="7 8">
    <name type="scientific">Actinomadura physcomitrii</name>
    <dbReference type="NCBI Taxonomy" id="2650748"/>
    <lineage>
        <taxon>Bacteria</taxon>
        <taxon>Bacillati</taxon>
        <taxon>Actinomycetota</taxon>
        <taxon>Actinomycetes</taxon>
        <taxon>Streptosporangiales</taxon>
        <taxon>Thermomonosporaceae</taxon>
        <taxon>Actinomadura</taxon>
    </lineage>
</organism>
<dbReference type="InterPro" id="IPR001486">
    <property type="entry name" value="Hemoglobin_trunc"/>
</dbReference>
<feature type="binding site" description="distal binding residue" evidence="5">
    <location>
        <position position="172"/>
    </location>
    <ligand>
        <name>heme</name>
        <dbReference type="ChEBI" id="CHEBI:30413"/>
    </ligand>
    <ligandPart>
        <name>Fe</name>
        <dbReference type="ChEBI" id="CHEBI:18248"/>
    </ligandPart>
</feature>
<evidence type="ECO:0000313" key="7">
    <source>
        <dbReference type="EMBL" id="MVZ99225.1"/>
    </source>
</evidence>
<comment type="caution">
    <text evidence="7">The sequence shown here is derived from an EMBL/GenBank/DDBJ whole genome shotgun (WGS) entry which is preliminary data.</text>
</comment>
<dbReference type="InterPro" id="IPR011008">
    <property type="entry name" value="Dimeric_a/b-barrel"/>
</dbReference>
<evidence type="ECO:0000259" key="6">
    <source>
        <dbReference type="PROSITE" id="PS51725"/>
    </source>
</evidence>
<protein>
    <submittedName>
        <fullName evidence="7">Antibiotic biosynthesis monooxygenase</fullName>
    </submittedName>
</protein>
<dbReference type="GO" id="GO:0019825">
    <property type="term" value="F:oxygen binding"/>
    <property type="evidence" value="ECO:0007669"/>
    <property type="project" value="InterPro"/>
</dbReference>